<dbReference type="Pfam" id="PF17785">
    <property type="entry name" value="PUA_3"/>
    <property type="match status" value="1"/>
</dbReference>
<dbReference type="SMART" id="SM00359">
    <property type="entry name" value="PUA"/>
    <property type="match status" value="1"/>
</dbReference>
<keyword evidence="7" id="KW-0694">RNA-binding</keyword>
<dbReference type="InterPro" id="IPR029063">
    <property type="entry name" value="SAM-dependent_MTases_sf"/>
</dbReference>
<proteinExistence type="inferred from homology"/>
<dbReference type="EMBL" id="FQUI01000019">
    <property type="protein sequence ID" value="SHE87455.1"/>
    <property type="molecule type" value="Genomic_DNA"/>
</dbReference>
<comment type="caution">
    <text evidence="10">The sequence shown here is derived from an EMBL/GenBank/DDBJ whole genome shotgun (WGS) entry which is preliminary data.</text>
</comment>
<reference evidence="10" key="1">
    <citation type="submission" date="2016-11" db="EMBL/GenBank/DDBJ databases">
        <authorList>
            <person name="Varghese N."/>
            <person name="Submissions S."/>
        </authorList>
    </citation>
    <scope>NUCLEOTIDE SEQUENCE [LARGE SCALE GENOMIC DNA]</scope>
    <source>
        <strain evidence="10">DSM 16785</strain>
    </source>
</reference>
<keyword evidence="11" id="KW-1185">Reference proteome</keyword>
<comment type="subcellular location">
    <subcellularLocation>
        <location evidence="1">Cytoplasm</location>
    </subcellularLocation>
</comment>
<dbReference type="PANTHER" id="PTHR42873">
    <property type="entry name" value="RIBOSOMAL RNA LARGE SUBUNIT METHYLTRANSFERASE"/>
    <property type="match status" value="1"/>
</dbReference>
<dbReference type="InterPro" id="IPR041532">
    <property type="entry name" value="RlmI-like_PUA"/>
</dbReference>
<evidence type="ECO:0000256" key="1">
    <source>
        <dbReference type="ARBA" id="ARBA00004496"/>
    </source>
</evidence>
<keyword evidence="5" id="KW-0808">Transferase</keyword>
<dbReference type="STRING" id="1122195.SAMN02745164_01322"/>
<evidence type="ECO:0000256" key="8">
    <source>
        <dbReference type="ARBA" id="ARBA00038091"/>
    </source>
</evidence>
<dbReference type="PANTHER" id="PTHR42873:SF1">
    <property type="entry name" value="S-ADENOSYLMETHIONINE-DEPENDENT METHYLTRANSFERASE DOMAIN-CONTAINING PROTEIN"/>
    <property type="match status" value="1"/>
</dbReference>
<accession>A0A1M4X1X5</accession>
<evidence type="ECO:0000256" key="4">
    <source>
        <dbReference type="ARBA" id="ARBA00022603"/>
    </source>
</evidence>
<feature type="domain" description="PUA" evidence="9">
    <location>
        <begin position="2"/>
        <end position="86"/>
    </location>
</feature>
<evidence type="ECO:0000313" key="11">
    <source>
        <dbReference type="Proteomes" id="UP000184334"/>
    </source>
</evidence>
<dbReference type="RefSeq" id="WP_072864724.1">
    <property type="nucleotide sequence ID" value="NZ_FQUI01000019.1"/>
</dbReference>
<dbReference type="InterPro" id="IPR015947">
    <property type="entry name" value="PUA-like_sf"/>
</dbReference>
<keyword evidence="3" id="KW-0698">rRNA processing</keyword>
<dbReference type="GO" id="GO:0005737">
    <property type="term" value="C:cytoplasm"/>
    <property type="evidence" value="ECO:0007669"/>
    <property type="project" value="UniProtKB-SubCell"/>
</dbReference>
<keyword evidence="6" id="KW-0949">S-adenosyl-L-methionine</keyword>
<dbReference type="GO" id="GO:0032259">
    <property type="term" value="P:methylation"/>
    <property type="evidence" value="ECO:0007669"/>
    <property type="project" value="UniProtKB-KW"/>
</dbReference>
<sequence>MIIVKLKKGKEKKIKNGYLWIFKNEISEITGEKIDGEICNVFSSNFEYIGKGIFSNSTNITVKILSLKDEEINESFFYNKFIKALKLRNNFGKSYRFFHAEADGVPGLIVDKYNEYLVVQFRNKGVENKKNEIIDALLKIFDNEIKGIYERSDFETSSKEDLKRNTGRLYGVEPPDNFIIEEEGIKYIVDIKNGQKTGFFFDQRKNRLYIRQFSKNAIGLDAYSYTGGFALNMAKYGAKKVIAVDKDEYALELLKQNAKLNGVEDVIETIYEDVELFLNNSNAIFNLVMLDPPSLIKKKAERFKGVQIFKKISELGIKRLSNFGILGLCSCAYQADITLLIESLRRSVENKGIMLQNLDIITQSNDHPWILQIPESLYLKCLWVKVLR</sequence>
<dbReference type="InterPro" id="IPR056743">
    <property type="entry name" value="TRM5-TYW2-like_MTfase"/>
</dbReference>
<dbReference type="Gene3D" id="3.30.750.80">
    <property type="entry name" value="RNA methyltransferase domain (HRMD) like"/>
    <property type="match status" value="1"/>
</dbReference>
<evidence type="ECO:0000256" key="7">
    <source>
        <dbReference type="ARBA" id="ARBA00022884"/>
    </source>
</evidence>
<keyword evidence="2" id="KW-0963">Cytoplasm</keyword>
<gene>
    <name evidence="10" type="ORF">SAMN02745164_01322</name>
</gene>
<dbReference type="Gene3D" id="2.30.130.10">
    <property type="entry name" value="PUA domain"/>
    <property type="match status" value="1"/>
</dbReference>
<dbReference type="InterPro" id="IPR036974">
    <property type="entry name" value="PUA_sf"/>
</dbReference>
<dbReference type="GO" id="GO:0006364">
    <property type="term" value="P:rRNA processing"/>
    <property type="evidence" value="ECO:0007669"/>
    <property type="project" value="UniProtKB-KW"/>
</dbReference>
<comment type="similarity">
    <text evidence="8">Belongs to the methyltransferase superfamily. RlmI family.</text>
</comment>
<evidence type="ECO:0000313" key="10">
    <source>
        <dbReference type="EMBL" id="SHE87455.1"/>
    </source>
</evidence>
<protein>
    <submittedName>
        <fullName evidence="10">23S rRNA (Cytosine1962-C5)-methyltransferase</fullName>
    </submittedName>
</protein>
<dbReference type="Pfam" id="PF02475">
    <property type="entry name" value="TRM5-TYW2_MTfase"/>
    <property type="match status" value="1"/>
</dbReference>
<dbReference type="PROSITE" id="PS50890">
    <property type="entry name" value="PUA"/>
    <property type="match status" value="1"/>
</dbReference>
<evidence type="ECO:0000256" key="6">
    <source>
        <dbReference type="ARBA" id="ARBA00022691"/>
    </source>
</evidence>
<dbReference type="Proteomes" id="UP000184334">
    <property type="component" value="Unassembled WGS sequence"/>
</dbReference>
<evidence type="ECO:0000256" key="2">
    <source>
        <dbReference type="ARBA" id="ARBA00022490"/>
    </source>
</evidence>
<dbReference type="Gene3D" id="3.40.50.150">
    <property type="entry name" value="Vaccinia Virus protein VP39"/>
    <property type="match status" value="1"/>
</dbReference>
<evidence type="ECO:0000256" key="5">
    <source>
        <dbReference type="ARBA" id="ARBA00022679"/>
    </source>
</evidence>
<evidence type="ECO:0000256" key="3">
    <source>
        <dbReference type="ARBA" id="ARBA00022552"/>
    </source>
</evidence>
<organism evidence="10 11">
    <name type="scientific">Marinitoga hydrogenitolerans (strain DSM 16785 / JCM 12826 / AT1271)</name>
    <dbReference type="NCBI Taxonomy" id="1122195"/>
    <lineage>
        <taxon>Bacteria</taxon>
        <taxon>Thermotogati</taxon>
        <taxon>Thermotogota</taxon>
        <taxon>Thermotogae</taxon>
        <taxon>Petrotogales</taxon>
        <taxon>Petrotogaceae</taxon>
        <taxon>Marinitoga</taxon>
    </lineage>
</organism>
<dbReference type="GO" id="GO:0003723">
    <property type="term" value="F:RNA binding"/>
    <property type="evidence" value="ECO:0007669"/>
    <property type="project" value="UniProtKB-KW"/>
</dbReference>
<dbReference type="OrthoDB" id="9805492at2"/>
<dbReference type="AlphaFoldDB" id="A0A1M4X1X5"/>
<dbReference type="GO" id="GO:0008168">
    <property type="term" value="F:methyltransferase activity"/>
    <property type="evidence" value="ECO:0007669"/>
    <property type="project" value="UniProtKB-KW"/>
</dbReference>
<dbReference type="CDD" id="cd11572">
    <property type="entry name" value="RlmI_M_like"/>
    <property type="match status" value="1"/>
</dbReference>
<evidence type="ECO:0000259" key="9">
    <source>
        <dbReference type="SMART" id="SM00359"/>
    </source>
</evidence>
<dbReference type="InterPro" id="IPR002478">
    <property type="entry name" value="PUA"/>
</dbReference>
<name>A0A1M4X1X5_MARH1</name>
<dbReference type="CDD" id="cd02440">
    <property type="entry name" value="AdoMet_MTases"/>
    <property type="match status" value="1"/>
</dbReference>
<dbReference type="SUPFAM" id="SSF88697">
    <property type="entry name" value="PUA domain-like"/>
    <property type="match status" value="1"/>
</dbReference>
<keyword evidence="4" id="KW-0489">Methyltransferase</keyword>
<dbReference type="SUPFAM" id="SSF53335">
    <property type="entry name" value="S-adenosyl-L-methionine-dependent methyltransferases"/>
    <property type="match status" value="1"/>
</dbReference>